<protein>
    <submittedName>
        <fullName evidence="5">AraC family transcriptional regulator</fullName>
    </submittedName>
</protein>
<keyword evidence="2" id="KW-0238">DNA-binding</keyword>
<dbReference type="Proteomes" id="UP000032611">
    <property type="component" value="Chromosome"/>
</dbReference>
<evidence type="ECO:0000259" key="4">
    <source>
        <dbReference type="PROSITE" id="PS01124"/>
    </source>
</evidence>
<dbReference type="Pfam" id="PF12852">
    <property type="entry name" value="Cupin_6"/>
    <property type="match status" value="1"/>
</dbReference>
<dbReference type="GO" id="GO:0043565">
    <property type="term" value="F:sequence-specific DNA binding"/>
    <property type="evidence" value="ECO:0007669"/>
    <property type="project" value="InterPro"/>
</dbReference>
<dbReference type="SUPFAM" id="SSF46689">
    <property type="entry name" value="Homeodomain-like"/>
    <property type="match status" value="2"/>
</dbReference>
<name>A0A0D5LQM9_MAREN</name>
<dbReference type="STRING" id="1486262.TM49_13870"/>
<dbReference type="Pfam" id="PF12833">
    <property type="entry name" value="HTH_18"/>
    <property type="match status" value="1"/>
</dbReference>
<keyword evidence="3" id="KW-0804">Transcription</keyword>
<dbReference type="AlphaFoldDB" id="A0A0D5LQM9"/>
<dbReference type="OrthoDB" id="9783876at2"/>
<evidence type="ECO:0000256" key="1">
    <source>
        <dbReference type="ARBA" id="ARBA00023015"/>
    </source>
</evidence>
<dbReference type="InterPro" id="IPR050204">
    <property type="entry name" value="AraC_XylS_family_regulators"/>
</dbReference>
<keyword evidence="1" id="KW-0805">Transcription regulation</keyword>
<gene>
    <name evidence="5" type="ORF">TM49_13870</name>
</gene>
<dbReference type="PANTHER" id="PTHR46796:SF13">
    <property type="entry name" value="HTH-TYPE TRANSCRIPTIONAL ACTIVATOR RHAS"/>
    <property type="match status" value="1"/>
</dbReference>
<reference evidence="5 6" key="1">
    <citation type="journal article" date="2015" name="Genome Announc.">
        <title>Complete genome sequence of Martelella endophytica YC6887, which has antifungal activity associated with a halophyte.</title>
        <authorList>
            <person name="Khan A."/>
            <person name="Khan H."/>
            <person name="Chung E.J."/>
            <person name="Hossain M.T."/>
            <person name="Chung Y.R."/>
        </authorList>
    </citation>
    <scope>NUCLEOTIDE SEQUENCE [LARGE SCALE GENOMIC DNA]</scope>
    <source>
        <strain evidence="5">YC6887</strain>
    </source>
</reference>
<sequence>MTDPVAEVVSLLKPQPSIAKQVTGGGPWLVERTELGSPFYCAIVEGECLLTIAGRKPMLLKVGDFILIPEAYSFTMSSLQPPPRGALAQRLETSPGVFRLGDPATPVEIRAMVGHCAFGSDDKALLASLLPDLIHVRGAKRLMLLVQMINEETGARRTAREIVLSHLLEVLFIEALRSTGGAEATPGLLRGMADPKLAPTLKRIHEDPTRSISAESLASEAAMSRSTFYARFQREIGVTPMDYVTGWRMALAKQLLRQKVATAKIAERVGYGSVSAFSTAFSRYVGMSPGAYSRGNTPVAD</sequence>
<dbReference type="KEGG" id="mey:TM49_13870"/>
<dbReference type="InterPro" id="IPR018060">
    <property type="entry name" value="HTH_AraC"/>
</dbReference>
<dbReference type="SMART" id="SM00342">
    <property type="entry name" value="HTH_ARAC"/>
    <property type="match status" value="1"/>
</dbReference>
<dbReference type="GO" id="GO:0003700">
    <property type="term" value="F:DNA-binding transcription factor activity"/>
    <property type="evidence" value="ECO:0007669"/>
    <property type="project" value="InterPro"/>
</dbReference>
<dbReference type="RefSeq" id="WP_045682103.1">
    <property type="nucleotide sequence ID" value="NZ_CP010803.1"/>
</dbReference>
<dbReference type="InterPro" id="IPR032783">
    <property type="entry name" value="AraC_lig"/>
</dbReference>
<dbReference type="PATRIC" id="fig|1486262.3.peg.2865"/>
<keyword evidence="6" id="KW-1185">Reference proteome</keyword>
<dbReference type="PROSITE" id="PS01124">
    <property type="entry name" value="HTH_ARAC_FAMILY_2"/>
    <property type="match status" value="1"/>
</dbReference>
<dbReference type="EMBL" id="CP010803">
    <property type="protein sequence ID" value="AJY46519.1"/>
    <property type="molecule type" value="Genomic_DNA"/>
</dbReference>
<accession>A0A0D5LQM9</accession>
<evidence type="ECO:0000256" key="3">
    <source>
        <dbReference type="ARBA" id="ARBA00023163"/>
    </source>
</evidence>
<organism evidence="5 6">
    <name type="scientific">Martelella endophytica</name>
    <dbReference type="NCBI Taxonomy" id="1486262"/>
    <lineage>
        <taxon>Bacteria</taxon>
        <taxon>Pseudomonadati</taxon>
        <taxon>Pseudomonadota</taxon>
        <taxon>Alphaproteobacteria</taxon>
        <taxon>Hyphomicrobiales</taxon>
        <taxon>Aurantimonadaceae</taxon>
        <taxon>Martelella</taxon>
    </lineage>
</organism>
<evidence type="ECO:0000256" key="2">
    <source>
        <dbReference type="ARBA" id="ARBA00023125"/>
    </source>
</evidence>
<feature type="domain" description="HTH araC/xylS-type" evidence="4">
    <location>
        <begin position="198"/>
        <end position="295"/>
    </location>
</feature>
<dbReference type="HOGENOM" id="CLU_000445_81_0_5"/>
<evidence type="ECO:0000313" key="5">
    <source>
        <dbReference type="EMBL" id="AJY46519.1"/>
    </source>
</evidence>
<proteinExistence type="predicted"/>
<dbReference type="InterPro" id="IPR009057">
    <property type="entry name" value="Homeodomain-like_sf"/>
</dbReference>
<dbReference type="PANTHER" id="PTHR46796">
    <property type="entry name" value="HTH-TYPE TRANSCRIPTIONAL ACTIVATOR RHAS-RELATED"/>
    <property type="match status" value="1"/>
</dbReference>
<evidence type="ECO:0000313" key="6">
    <source>
        <dbReference type="Proteomes" id="UP000032611"/>
    </source>
</evidence>
<dbReference type="Gene3D" id="1.10.10.60">
    <property type="entry name" value="Homeodomain-like"/>
    <property type="match status" value="2"/>
</dbReference>